<dbReference type="Proteomes" id="UP000198287">
    <property type="component" value="Unassembled WGS sequence"/>
</dbReference>
<gene>
    <name evidence="7" type="ORF">Fcan01_05017</name>
</gene>
<dbReference type="InterPro" id="IPR000945">
    <property type="entry name" value="DBH-like"/>
</dbReference>
<dbReference type="Pfam" id="PF03351">
    <property type="entry name" value="DOMON"/>
    <property type="match status" value="1"/>
</dbReference>
<dbReference type="GO" id="GO:0004500">
    <property type="term" value="F:dopamine beta-monooxygenase activity"/>
    <property type="evidence" value="ECO:0007669"/>
    <property type="project" value="InterPro"/>
</dbReference>
<dbReference type="GO" id="GO:0005507">
    <property type="term" value="F:copper ion binding"/>
    <property type="evidence" value="ECO:0007669"/>
    <property type="project" value="InterPro"/>
</dbReference>
<dbReference type="InterPro" id="IPR045266">
    <property type="entry name" value="DOH_DOMON"/>
</dbReference>
<dbReference type="SUPFAM" id="SSF49742">
    <property type="entry name" value="PHM/PNGase F"/>
    <property type="match status" value="2"/>
</dbReference>
<evidence type="ECO:0000256" key="5">
    <source>
        <dbReference type="SAM" id="SignalP"/>
    </source>
</evidence>
<dbReference type="PANTHER" id="PTHR10157">
    <property type="entry name" value="DOPAMINE BETA HYDROXYLASE RELATED"/>
    <property type="match status" value="1"/>
</dbReference>
<dbReference type="InterPro" id="IPR024548">
    <property type="entry name" value="Cu2_monoox_C"/>
</dbReference>
<dbReference type="PROSITE" id="PS50836">
    <property type="entry name" value="DOMON"/>
    <property type="match status" value="1"/>
</dbReference>
<feature type="chain" id="PRO_5012940348" evidence="5">
    <location>
        <begin position="21"/>
        <end position="615"/>
    </location>
</feature>
<evidence type="ECO:0000313" key="8">
    <source>
        <dbReference type="Proteomes" id="UP000198287"/>
    </source>
</evidence>
<protein>
    <submittedName>
        <fullName evidence="7">DBH-like monooxygenase protein 1</fullName>
    </submittedName>
</protein>
<dbReference type="OrthoDB" id="188511at2759"/>
<evidence type="ECO:0000256" key="4">
    <source>
        <dbReference type="SAM" id="Phobius"/>
    </source>
</evidence>
<evidence type="ECO:0000256" key="3">
    <source>
        <dbReference type="ARBA" id="ARBA00023180"/>
    </source>
</evidence>
<evidence type="ECO:0000259" key="6">
    <source>
        <dbReference type="PROSITE" id="PS50836"/>
    </source>
</evidence>
<dbReference type="EMBL" id="LNIX01000002">
    <property type="protein sequence ID" value="OXA59873.1"/>
    <property type="molecule type" value="Genomic_DNA"/>
</dbReference>
<proteinExistence type="inferred from homology"/>
<dbReference type="CDD" id="cd09631">
    <property type="entry name" value="DOMON_DOH"/>
    <property type="match status" value="1"/>
</dbReference>
<keyword evidence="5" id="KW-0732">Signal</keyword>
<keyword evidence="4" id="KW-0472">Membrane</keyword>
<dbReference type="Gene3D" id="2.60.120.310">
    <property type="entry name" value="Copper type II, ascorbate-dependent monooxygenase, N-terminal domain"/>
    <property type="match status" value="1"/>
</dbReference>
<feature type="domain" description="DOMON" evidence="6">
    <location>
        <begin position="27"/>
        <end position="146"/>
    </location>
</feature>
<dbReference type="SMART" id="SM00664">
    <property type="entry name" value="DoH"/>
    <property type="match status" value="1"/>
</dbReference>
<evidence type="ECO:0000256" key="1">
    <source>
        <dbReference type="ARBA" id="ARBA00010676"/>
    </source>
</evidence>
<dbReference type="Gene3D" id="2.60.40.1210">
    <property type="entry name" value="Cellobiose dehydrogenase, cytochrome domain"/>
    <property type="match status" value="1"/>
</dbReference>
<dbReference type="PANTHER" id="PTHR10157:SF23">
    <property type="entry name" value="MOXD1 HOMOLOG 1"/>
    <property type="match status" value="1"/>
</dbReference>
<keyword evidence="8" id="KW-1185">Reference proteome</keyword>
<comment type="caution">
    <text evidence="7">The sequence shown here is derived from an EMBL/GenBank/DDBJ whole genome shotgun (WGS) entry which is preliminary data.</text>
</comment>
<organism evidence="7 8">
    <name type="scientific">Folsomia candida</name>
    <name type="common">Springtail</name>
    <dbReference type="NCBI Taxonomy" id="158441"/>
    <lineage>
        <taxon>Eukaryota</taxon>
        <taxon>Metazoa</taxon>
        <taxon>Ecdysozoa</taxon>
        <taxon>Arthropoda</taxon>
        <taxon>Hexapoda</taxon>
        <taxon>Collembola</taxon>
        <taxon>Entomobryomorpha</taxon>
        <taxon>Isotomoidea</taxon>
        <taxon>Isotomidae</taxon>
        <taxon>Proisotominae</taxon>
        <taxon>Folsomia</taxon>
    </lineage>
</organism>
<keyword evidence="4" id="KW-0812">Transmembrane</keyword>
<dbReference type="InterPro" id="IPR014784">
    <property type="entry name" value="Cu2_ascorb_mOase-like_C"/>
</dbReference>
<dbReference type="InterPro" id="IPR008977">
    <property type="entry name" value="PHM/PNGase_F_dom_sf"/>
</dbReference>
<dbReference type="Pfam" id="PF03712">
    <property type="entry name" value="Cu2_monoox_C"/>
    <property type="match status" value="1"/>
</dbReference>
<dbReference type="InterPro" id="IPR036939">
    <property type="entry name" value="Cu2_ascorb_mOase_N_sf"/>
</dbReference>
<dbReference type="Gene3D" id="2.60.120.230">
    <property type="match status" value="1"/>
</dbReference>
<feature type="signal peptide" evidence="5">
    <location>
        <begin position="1"/>
        <end position="20"/>
    </location>
</feature>
<keyword evidence="4" id="KW-1133">Transmembrane helix</keyword>
<reference evidence="7 8" key="1">
    <citation type="submission" date="2015-12" db="EMBL/GenBank/DDBJ databases">
        <title>The genome of Folsomia candida.</title>
        <authorList>
            <person name="Faddeeva A."/>
            <person name="Derks M.F."/>
            <person name="Anvar Y."/>
            <person name="Smit S."/>
            <person name="Van Straalen N."/>
            <person name="Roelofs D."/>
        </authorList>
    </citation>
    <scope>NUCLEOTIDE SEQUENCE [LARGE SCALE GENOMIC DNA]</scope>
    <source>
        <strain evidence="7 8">VU population</strain>
        <tissue evidence="7">Whole body</tissue>
    </source>
</reference>
<dbReference type="OMA" id="FESSCIM"/>
<dbReference type="InterPro" id="IPR000323">
    <property type="entry name" value="Cu2_ascorb_mOase_N"/>
</dbReference>
<comment type="similarity">
    <text evidence="1">Belongs to the copper type II ascorbate-dependent monooxygenase family.</text>
</comment>
<dbReference type="InterPro" id="IPR005018">
    <property type="entry name" value="DOMON_domain"/>
</dbReference>
<evidence type="ECO:0000313" key="7">
    <source>
        <dbReference type="EMBL" id="OXA59873.1"/>
    </source>
</evidence>
<dbReference type="AlphaFoldDB" id="A0A226EQH5"/>
<accession>A0A226EQH5</accession>
<dbReference type="FunFam" id="2.60.120.230:FF:000001">
    <property type="entry name" value="Monooxygenase, DBH-like 1"/>
    <property type="match status" value="1"/>
</dbReference>
<keyword evidence="7" id="KW-0560">Oxidoreductase</keyword>
<evidence type="ECO:0000256" key="2">
    <source>
        <dbReference type="ARBA" id="ARBA00023157"/>
    </source>
</evidence>
<name>A0A226EQH5_FOLCA</name>
<feature type="transmembrane region" description="Helical" evidence="4">
    <location>
        <begin position="595"/>
        <end position="614"/>
    </location>
</feature>
<keyword evidence="3" id="KW-0325">Glycoprotein</keyword>
<keyword evidence="2" id="KW-1015">Disulfide bond</keyword>
<sequence length="615" mass="69251">MFLNSFRLLWLFIVIPNVTPVGRQLDPTCSVDWNLAGKTSEEIVFDLSCNVTSGWIGLGLSRNGAMSGADIVTARLLQNGTIILDDRHGVGNQKPIRDIKSDYKLLASSKNSSHTTVKFSRLLNTCDKDGDVEITDDTLKLIWAWGALGPAENLTQHKPTNRGAIVVNLLDKKVTPPPPIHSSINLGQTVTLNSNATLYTCKIHKLSVQQKNHVIGYEVYFQAQAKQYAHHASVLSCTPPSGASADQFFSQYADQEYDCYYTDKYFPTEHCKFFEFQWTLGGVPTYFPEELGVPIGEQKDQYYMTMFHINNPLKENGLEFRLGFNLFYTQQLRKHDIGFLQLGLNSSRAYSLTVPPNSAKYVLSSHCPGDCTKILPTSGIQVFVYLLHFHLSGKKMKIRHFREGVELPWIGYDGNYDTNFQMSRMMRKHVTVLPNDHITVECEFGTKEKWLNGSTVIGGRGIGEEMCQAFLMYYPRTKELNRCGSSVEHEQLLKFMGIDKVKMDKAENDPMVLTPPTLAGKRYSQVVSGINWTTALRDNFQNMTKYGPQTAVCQGVTSDKKFNVIAKYPVIKKDYVPINKCDGKGGHSACHKFKVSFILLQITLSIPFLVFMVLS</sequence>
<dbReference type="Pfam" id="PF01082">
    <property type="entry name" value="Cu2_monooxygen"/>
    <property type="match status" value="1"/>
</dbReference>
<dbReference type="SUPFAM" id="SSF49344">
    <property type="entry name" value="CBD9-like"/>
    <property type="match status" value="1"/>
</dbReference>
<keyword evidence="7" id="KW-0503">Monooxygenase</keyword>